<name>A0A1V4SYP6_9CLOT</name>
<gene>
    <name evidence="1" type="ORF">CLTHE_04550</name>
</gene>
<dbReference type="AlphaFoldDB" id="A0A1V4SYP6"/>
<protein>
    <submittedName>
        <fullName evidence="1">Uncharacterized protein</fullName>
    </submittedName>
</protein>
<accession>A0A1V4SYP6</accession>
<proteinExistence type="predicted"/>
<dbReference type="Proteomes" id="UP000191448">
    <property type="component" value="Unassembled WGS sequence"/>
</dbReference>
<dbReference type="EMBL" id="LTAY01000020">
    <property type="protein sequence ID" value="OPX49974.1"/>
    <property type="molecule type" value="Genomic_DNA"/>
</dbReference>
<evidence type="ECO:0000313" key="2">
    <source>
        <dbReference type="Proteomes" id="UP000191448"/>
    </source>
</evidence>
<evidence type="ECO:0000313" key="1">
    <source>
        <dbReference type="EMBL" id="OPX49974.1"/>
    </source>
</evidence>
<comment type="caution">
    <text evidence="1">The sequence shown here is derived from an EMBL/GenBank/DDBJ whole genome shotgun (WGS) entry which is preliminary data.</text>
</comment>
<sequence length="166" mass="20061">MKNLSLEDLKEKILYIEDINEGLKSFNNGILTIKSDETSMVNFKNFLLELDNELIVDYYGNKINNIAFERMINVLENEEKIYLKEIKEKYSEELFFYNIEEKFLEIILKLSLEEILFSSFYIKNEVTIWGNYNKKFILFFKDKNKEKIYKDIAEKNNLILEDIRYI</sequence>
<reference evidence="1 2" key="1">
    <citation type="submission" date="2016-02" db="EMBL/GenBank/DDBJ databases">
        <title>Genome sequence of Clostridium thermobutyricum DSM 4928.</title>
        <authorList>
            <person name="Poehlein A."/>
            <person name="Daniel R."/>
        </authorList>
    </citation>
    <scope>NUCLEOTIDE SEQUENCE [LARGE SCALE GENOMIC DNA]</scope>
    <source>
        <strain evidence="1 2">DSM 4928</strain>
    </source>
</reference>
<dbReference type="RefSeq" id="WP_080021813.1">
    <property type="nucleotide sequence ID" value="NZ_LTAY01000020.1"/>
</dbReference>
<dbReference type="OrthoDB" id="1952652at2"/>
<organism evidence="1 2">
    <name type="scientific">Clostridium thermobutyricum DSM 4928</name>
    <dbReference type="NCBI Taxonomy" id="1121339"/>
    <lineage>
        <taxon>Bacteria</taxon>
        <taxon>Bacillati</taxon>
        <taxon>Bacillota</taxon>
        <taxon>Clostridia</taxon>
        <taxon>Eubacteriales</taxon>
        <taxon>Clostridiaceae</taxon>
        <taxon>Clostridium</taxon>
    </lineage>
</organism>